<keyword evidence="2" id="KW-0732">Signal</keyword>
<reference evidence="3 4" key="1">
    <citation type="submission" date="2016-09" db="EMBL/GenBank/DDBJ databases">
        <title>Extensive genetic diversity and differential bi-allelic expression allows diatom success in the polar Southern Ocean.</title>
        <authorList>
            <consortium name="DOE Joint Genome Institute"/>
            <person name="Mock T."/>
            <person name="Otillar R.P."/>
            <person name="Strauss J."/>
            <person name="Dupont C."/>
            <person name="Frickenhaus S."/>
            <person name="Maumus F."/>
            <person name="Mcmullan M."/>
            <person name="Sanges R."/>
            <person name="Schmutz J."/>
            <person name="Toseland A."/>
            <person name="Valas R."/>
            <person name="Veluchamy A."/>
            <person name="Ward B.J."/>
            <person name="Allen A."/>
            <person name="Barry K."/>
            <person name="Falciatore A."/>
            <person name="Ferrante M."/>
            <person name="Fortunato A.E."/>
            <person name="Gloeckner G."/>
            <person name="Gruber A."/>
            <person name="Hipkin R."/>
            <person name="Janech M."/>
            <person name="Kroth P."/>
            <person name="Leese F."/>
            <person name="Lindquist E."/>
            <person name="Lyon B.R."/>
            <person name="Martin J."/>
            <person name="Mayer C."/>
            <person name="Parker M."/>
            <person name="Quesneville H."/>
            <person name="Raymond J."/>
            <person name="Uhlig C."/>
            <person name="Valentin K.U."/>
            <person name="Worden A.Z."/>
            <person name="Armbrust E.V."/>
            <person name="Bowler C."/>
            <person name="Green B."/>
            <person name="Moulton V."/>
            <person name="Van Oosterhout C."/>
            <person name="Grigoriev I."/>
        </authorList>
    </citation>
    <scope>NUCLEOTIDE SEQUENCE [LARGE SCALE GENOMIC DNA]</scope>
    <source>
        <strain evidence="3 4">CCMP1102</strain>
    </source>
</reference>
<feature type="chain" id="PRO_5009193348" evidence="2">
    <location>
        <begin position="23"/>
        <end position="292"/>
    </location>
</feature>
<feature type="compositionally biased region" description="Polar residues" evidence="1">
    <location>
        <begin position="211"/>
        <end position="246"/>
    </location>
</feature>
<evidence type="ECO:0000256" key="2">
    <source>
        <dbReference type="SAM" id="SignalP"/>
    </source>
</evidence>
<feature type="compositionally biased region" description="Low complexity" evidence="1">
    <location>
        <begin position="256"/>
        <end position="266"/>
    </location>
</feature>
<dbReference type="InParanoid" id="A0A1E7FN12"/>
<accession>A0A1E7FN12</accession>
<dbReference type="Proteomes" id="UP000095751">
    <property type="component" value="Unassembled WGS sequence"/>
</dbReference>
<keyword evidence="4" id="KW-1185">Reference proteome</keyword>
<protein>
    <submittedName>
        <fullName evidence="3">Uncharacterized protein</fullName>
    </submittedName>
</protein>
<evidence type="ECO:0000256" key="1">
    <source>
        <dbReference type="SAM" id="MobiDB-lite"/>
    </source>
</evidence>
<dbReference type="KEGG" id="fcy:FRACYDRAFT_260023"/>
<dbReference type="AlphaFoldDB" id="A0A1E7FN12"/>
<gene>
    <name evidence="3" type="ORF">FRACYDRAFT_260023</name>
</gene>
<dbReference type="EMBL" id="KV784355">
    <property type="protein sequence ID" value="OEU19514.1"/>
    <property type="molecule type" value="Genomic_DNA"/>
</dbReference>
<evidence type="ECO:0000313" key="3">
    <source>
        <dbReference type="EMBL" id="OEU19514.1"/>
    </source>
</evidence>
<proteinExistence type="predicted"/>
<evidence type="ECO:0000313" key="4">
    <source>
        <dbReference type="Proteomes" id="UP000095751"/>
    </source>
</evidence>
<feature type="signal peptide" evidence="2">
    <location>
        <begin position="1"/>
        <end position="22"/>
    </location>
</feature>
<organism evidence="3 4">
    <name type="scientific">Fragilariopsis cylindrus CCMP1102</name>
    <dbReference type="NCBI Taxonomy" id="635003"/>
    <lineage>
        <taxon>Eukaryota</taxon>
        <taxon>Sar</taxon>
        <taxon>Stramenopiles</taxon>
        <taxon>Ochrophyta</taxon>
        <taxon>Bacillariophyta</taxon>
        <taxon>Bacillariophyceae</taxon>
        <taxon>Bacillariophycidae</taxon>
        <taxon>Bacillariales</taxon>
        <taxon>Bacillariaceae</taxon>
        <taxon>Fragilariopsis</taxon>
    </lineage>
</organism>
<sequence>MKFSTSALFLFTVSSSANVVNSQEDGGGLQNFFDMVNTTVTNAVDAYLVIDGCEKDAQALYDNNPALGDAWFAWAKTYGYTSTSAASIASGSADTVTVSYDADALAAFESACIAVGDSAAWAALPPTEYSCEENNYSFTSTATNFGSCYPTTAACEDYGQGSSAIISYIADQLSDVGITCLLDPISGDSDAADDATDTTPTTTNVDPGASANANPTNGDSDATDAPVTTNGDSDATDAPVTTNGDSDATDAPVNDSQTASTNGSTSSAAASSMIASFSVATVAAAVGTVMYL</sequence>
<feature type="region of interest" description="Disordered" evidence="1">
    <location>
        <begin position="189"/>
        <end position="266"/>
    </location>
</feature>
<name>A0A1E7FN12_9STRA</name>